<dbReference type="Pfam" id="PF04193">
    <property type="entry name" value="PQ-loop"/>
    <property type="match status" value="2"/>
</dbReference>
<sequence>MSGTCEIHHDATANALTVFMCIGITISYLPQHWRIISAKSSEGFSPWFLLLGSTSSASAMLNIFVMQWGLVRCCRELPFGSCIESIAGALQLVLVWILFVLILVLYMIYYPPHLKYVELDVDLPNDLPPQHIKTPVKREGWKLSITLTWAVCIHIALITFVTFLLLSTNPTPDETHRSRQLELWATFLGVSSALLAALQYAPQIAHTWSLKLVGALSIPMMFIQTPGAILMVLSIALRPGTNWTTWISYAVAGVMQGILLVMCIIFRARQHTLGIDDFGRPLTPPPSYPASQEAEAPAGTPAVEAAVGDAVHADVRSTHGVDLVGEVGEETPLLREGASGKRRMGWWAWLGR</sequence>
<dbReference type="PANTHER" id="PTHR16201:SF11">
    <property type="entry name" value="PQ-LOOP REPEAT-CONTAINING PROTEIN"/>
    <property type="match status" value="1"/>
</dbReference>
<evidence type="ECO:0000256" key="1">
    <source>
        <dbReference type="ARBA" id="ARBA00004141"/>
    </source>
</evidence>
<dbReference type="Proteomes" id="UP000292082">
    <property type="component" value="Unassembled WGS sequence"/>
</dbReference>
<comment type="subcellular location">
    <subcellularLocation>
        <location evidence="1">Membrane</location>
        <topology evidence="1">Multi-pass membrane protein</topology>
    </subcellularLocation>
</comment>
<gene>
    <name evidence="5" type="ORF">BD310DRAFT_861159</name>
</gene>
<keyword evidence="2" id="KW-0812">Transmembrane</keyword>
<dbReference type="PANTHER" id="PTHR16201">
    <property type="entry name" value="SEVEN TRANSMEMBRANE PROTEIN 1-RELATED"/>
    <property type="match status" value="1"/>
</dbReference>
<keyword evidence="4" id="KW-0472">Membrane</keyword>
<evidence type="ECO:0000256" key="2">
    <source>
        <dbReference type="ARBA" id="ARBA00022692"/>
    </source>
</evidence>
<dbReference type="Gene3D" id="1.20.1280.290">
    <property type="match status" value="2"/>
</dbReference>
<dbReference type="InterPro" id="IPR006603">
    <property type="entry name" value="PQ-loop_rpt"/>
</dbReference>
<evidence type="ECO:0000256" key="4">
    <source>
        <dbReference type="ARBA" id="ARBA00023136"/>
    </source>
</evidence>
<dbReference type="SMART" id="SM00679">
    <property type="entry name" value="CTNS"/>
    <property type="match status" value="2"/>
</dbReference>
<dbReference type="GO" id="GO:0016020">
    <property type="term" value="C:membrane"/>
    <property type="evidence" value="ECO:0007669"/>
    <property type="project" value="UniProtKB-SubCell"/>
</dbReference>
<dbReference type="AlphaFoldDB" id="A0A4Q9PFB5"/>
<keyword evidence="6" id="KW-1185">Reference proteome</keyword>
<protein>
    <submittedName>
        <fullName evidence="5">Uncharacterized protein</fullName>
    </submittedName>
</protein>
<dbReference type="EMBL" id="ML145233">
    <property type="protein sequence ID" value="TBU52865.1"/>
    <property type="molecule type" value="Genomic_DNA"/>
</dbReference>
<proteinExistence type="predicted"/>
<name>A0A4Q9PFB5_9APHY</name>
<evidence type="ECO:0000313" key="5">
    <source>
        <dbReference type="EMBL" id="TBU52865.1"/>
    </source>
</evidence>
<keyword evidence="3" id="KW-1133">Transmembrane helix</keyword>
<organism evidence="5 6">
    <name type="scientific">Dichomitus squalens</name>
    <dbReference type="NCBI Taxonomy" id="114155"/>
    <lineage>
        <taxon>Eukaryota</taxon>
        <taxon>Fungi</taxon>
        <taxon>Dikarya</taxon>
        <taxon>Basidiomycota</taxon>
        <taxon>Agaricomycotina</taxon>
        <taxon>Agaricomycetes</taxon>
        <taxon>Polyporales</taxon>
        <taxon>Polyporaceae</taxon>
        <taxon>Dichomitus</taxon>
    </lineage>
</organism>
<reference evidence="5 6" key="1">
    <citation type="submission" date="2019-01" db="EMBL/GenBank/DDBJ databases">
        <title>Draft genome sequences of three monokaryotic isolates of the white-rot basidiomycete fungus Dichomitus squalens.</title>
        <authorList>
            <consortium name="DOE Joint Genome Institute"/>
            <person name="Lopez S.C."/>
            <person name="Andreopoulos B."/>
            <person name="Pangilinan J."/>
            <person name="Lipzen A."/>
            <person name="Riley R."/>
            <person name="Ahrendt S."/>
            <person name="Ng V."/>
            <person name="Barry K."/>
            <person name="Daum C."/>
            <person name="Grigoriev I.V."/>
            <person name="Hilden K.S."/>
            <person name="Makela M.R."/>
            <person name="de Vries R.P."/>
        </authorList>
    </citation>
    <scope>NUCLEOTIDE SEQUENCE [LARGE SCALE GENOMIC DNA]</scope>
    <source>
        <strain evidence="5 6">CBS 464.89</strain>
    </source>
</reference>
<evidence type="ECO:0000313" key="6">
    <source>
        <dbReference type="Proteomes" id="UP000292082"/>
    </source>
</evidence>
<accession>A0A4Q9PFB5</accession>
<dbReference type="InterPro" id="IPR051415">
    <property type="entry name" value="LAAT-1"/>
</dbReference>
<evidence type="ECO:0000256" key="3">
    <source>
        <dbReference type="ARBA" id="ARBA00022989"/>
    </source>
</evidence>